<reference evidence="4" key="3">
    <citation type="submission" date="2019-08" db="EMBL/GenBank/DDBJ databases">
        <title>Complete Genome Sequence of the Polysaccharide-Degrading Rumen Bacterium Pseudobutyrivibrio xylanivorans MA3014.</title>
        <authorList>
            <person name="Palevich N."/>
            <person name="Maclean P.H."/>
            <person name="Kelly W.J."/>
            <person name="Leahy S.C."/>
            <person name="Rakonjac J."/>
            <person name="Attwood G.T."/>
        </authorList>
    </citation>
    <scope>NUCLEOTIDE SEQUENCE [LARGE SCALE GENOMIC DNA]</scope>
    <source>
        <strain evidence="4">MA3014</strain>
    </source>
</reference>
<dbReference type="GO" id="GO:0015074">
    <property type="term" value="P:DNA integration"/>
    <property type="evidence" value="ECO:0007669"/>
    <property type="project" value="InterPro"/>
</dbReference>
<dbReference type="Gene3D" id="1.10.443.10">
    <property type="entry name" value="Intergrase catalytic core"/>
    <property type="match status" value="1"/>
</dbReference>
<protein>
    <submittedName>
        <fullName evidence="3">Phage integrase family protein</fullName>
    </submittedName>
</protein>
<dbReference type="AlphaFoldDB" id="A0A5P6VLG1"/>
<sequence>MSISNIDYSIWHDKIDKIKEYMIQRGRLDYFVILTLYDYSYAELNTILDIKLKDIEVTSGKRVYFTPETIIFIPEYEFRLPEEHHKLVVRCLTKLAEGKKDDDYIFLNNNGKRVSQKNFSLFISRAKKELNIDDFSLRKYRNICRSEDIVNVNVNNDFNDAINEIIMLNDSINKIVNENESIFENDDLKILKDACNIIKETGERYKK</sequence>
<dbReference type="Proteomes" id="UP000327030">
    <property type="component" value="Chromosome 1"/>
</dbReference>
<dbReference type="GO" id="GO:0006310">
    <property type="term" value="P:DNA recombination"/>
    <property type="evidence" value="ECO:0007669"/>
    <property type="project" value="UniProtKB-KW"/>
</dbReference>
<dbReference type="KEGG" id="pxv:FXF36_00595"/>
<name>A0A5P6VLG1_PSEXY</name>
<reference evidence="3" key="2">
    <citation type="journal article" date="2019" name="Appl. Environ. Microbiol.">
        <title>Comparative Genomics of Rumen Butyrivibrio spp. Uncovers a Continuum of Polysaccharide-Degrading Capabilities.</title>
        <authorList>
            <person name="Palevich N."/>
            <person name="Kelly W.J."/>
            <person name="Leahy S.C."/>
            <person name="Denman S."/>
            <person name="Altermann E."/>
            <person name="Rakonjac J."/>
            <person name="Attwood G.T."/>
        </authorList>
    </citation>
    <scope>NUCLEOTIDE SEQUENCE</scope>
    <source>
        <strain evidence="3">MA3014</strain>
    </source>
</reference>
<reference evidence="3" key="1">
    <citation type="journal article" date="2018" name="Nat. Biotechnol.">
        <title>Cultivation and sequencing of rumen microbiome members from the Hungate1000 Collection.</title>
        <authorList>
            <consortium name="Hungate1000 project collaborators"/>
            <person name="Seshadri R."/>
            <person name="Leahy S.C."/>
            <person name="Attwood G.T."/>
            <person name="Teh K.H."/>
            <person name="Lambie S.C."/>
            <person name="Cookson A.L."/>
            <person name="Eloe-Fadrosh E.A."/>
            <person name="Pavlopoulos G.A."/>
            <person name="Hadjithomas M."/>
            <person name="Varghese N.J."/>
            <person name="Paez-Espino D."/>
            <person name="Perry R."/>
            <person name="Henderson G."/>
            <person name="Creevey C.J."/>
            <person name="Terrapon N."/>
            <person name="Lapebie P."/>
            <person name="Drula E."/>
            <person name="Lombard V."/>
            <person name="Rubin E."/>
            <person name="Kyrpides N.C."/>
            <person name="Henrissat B."/>
            <person name="Woyke T."/>
            <person name="Ivanova N.N."/>
            <person name="Kelly W.J."/>
        </authorList>
    </citation>
    <scope>NUCLEOTIDE SEQUENCE</scope>
    <source>
        <strain evidence="3">MA3014</strain>
    </source>
</reference>
<reference evidence="3" key="4">
    <citation type="journal article" date="2020" name="Genome Biol. Evol.">
        <title>Complete Genome Sequence of the Polysaccharide-Degrading Rumen Bacterium Pseudobutyrivibrio xylanivorans MA3014 Reveals an Incomplete Glycolytic Pathway.</title>
        <authorList>
            <person name="Palevich N."/>
            <person name="Maclean P.H."/>
            <person name="Kelly W.J."/>
            <person name="Leahy S.C."/>
            <person name="Rakonjac J."/>
            <person name="Attwood G.T."/>
        </authorList>
    </citation>
    <scope>NUCLEOTIDE SEQUENCE</scope>
    <source>
        <strain evidence="3">MA3014</strain>
    </source>
</reference>
<dbReference type="KEGG" id="pxv:FXF36_00185"/>
<evidence type="ECO:0000313" key="4">
    <source>
        <dbReference type="Proteomes" id="UP000327030"/>
    </source>
</evidence>
<dbReference type="InterPro" id="IPR011010">
    <property type="entry name" value="DNA_brk_join_enz"/>
</dbReference>
<dbReference type="EMBL" id="CP043028">
    <property type="protein sequence ID" value="QFJ53399.1"/>
    <property type="molecule type" value="Genomic_DNA"/>
</dbReference>
<dbReference type="EMBL" id="CP043028">
    <property type="protein sequence ID" value="QFJ53476.1"/>
    <property type="molecule type" value="Genomic_DNA"/>
</dbReference>
<evidence type="ECO:0000256" key="1">
    <source>
        <dbReference type="ARBA" id="ARBA00023172"/>
    </source>
</evidence>
<dbReference type="GO" id="GO:0003677">
    <property type="term" value="F:DNA binding"/>
    <property type="evidence" value="ECO:0007669"/>
    <property type="project" value="InterPro"/>
</dbReference>
<organism evidence="3 4">
    <name type="scientific">Pseudobutyrivibrio xylanivorans</name>
    <dbReference type="NCBI Taxonomy" id="185007"/>
    <lineage>
        <taxon>Bacteria</taxon>
        <taxon>Bacillati</taxon>
        <taxon>Bacillota</taxon>
        <taxon>Clostridia</taxon>
        <taxon>Lachnospirales</taxon>
        <taxon>Lachnospiraceae</taxon>
        <taxon>Pseudobutyrivibrio</taxon>
    </lineage>
</organism>
<evidence type="ECO:0000313" key="2">
    <source>
        <dbReference type="EMBL" id="QFJ53399.1"/>
    </source>
</evidence>
<keyword evidence="1" id="KW-0233">DNA recombination</keyword>
<accession>A0A5P6VLG1</accession>
<proteinExistence type="predicted"/>
<dbReference type="InterPro" id="IPR013762">
    <property type="entry name" value="Integrase-like_cat_sf"/>
</dbReference>
<gene>
    <name evidence="2" type="ORF">FXF36_00185</name>
    <name evidence="3" type="ORF">FXF36_00595</name>
</gene>
<evidence type="ECO:0000313" key="3">
    <source>
        <dbReference type="EMBL" id="QFJ53476.1"/>
    </source>
</evidence>
<dbReference type="SUPFAM" id="SSF56349">
    <property type="entry name" value="DNA breaking-rejoining enzymes"/>
    <property type="match status" value="1"/>
</dbReference>